<proteinExistence type="predicted"/>
<dbReference type="Proteomes" id="UP000634136">
    <property type="component" value="Unassembled WGS sequence"/>
</dbReference>
<dbReference type="OrthoDB" id="978419at2759"/>
<gene>
    <name evidence="2" type="ORF">G2W53_005668</name>
</gene>
<reference evidence="2" key="1">
    <citation type="submission" date="2020-09" db="EMBL/GenBank/DDBJ databases">
        <title>Genome-Enabled Discovery of Anthraquinone Biosynthesis in Senna tora.</title>
        <authorList>
            <person name="Kang S.-H."/>
            <person name="Pandey R.P."/>
            <person name="Lee C.-M."/>
            <person name="Sim J.-S."/>
            <person name="Jeong J.-T."/>
            <person name="Choi B.-S."/>
            <person name="Jung M."/>
            <person name="Ginzburg D."/>
            <person name="Zhao K."/>
            <person name="Won S.Y."/>
            <person name="Oh T.-J."/>
            <person name="Yu Y."/>
            <person name="Kim N.-H."/>
            <person name="Lee O.R."/>
            <person name="Lee T.-H."/>
            <person name="Bashyal P."/>
            <person name="Kim T.-S."/>
            <person name="Lee W.-H."/>
            <person name="Kawkins C."/>
            <person name="Kim C.-K."/>
            <person name="Kim J.S."/>
            <person name="Ahn B.O."/>
            <person name="Rhee S.Y."/>
            <person name="Sohng J.K."/>
        </authorList>
    </citation>
    <scope>NUCLEOTIDE SEQUENCE</scope>
    <source>
        <tissue evidence="2">Leaf</tissue>
    </source>
</reference>
<accession>A0A834X2Q5</accession>
<evidence type="ECO:0000313" key="2">
    <source>
        <dbReference type="EMBL" id="KAF7837186.1"/>
    </source>
</evidence>
<sequence>MSALRSRAGGTKRTILSPFTKEYRVFPANSGIRQFFQGPLPLEDALHYSTKFFNRETQKTPHQKPHPSPEATPSTKPPGTLQAPDTSNALSRPQPRGRGDGVVASSIGAGVAVSEGGEAAVEGADREEGGGDVLVGGAAVAGVGGDGV</sequence>
<keyword evidence="3" id="KW-1185">Reference proteome</keyword>
<feature type="compositionally biased region" description="Low complexity" evidence="1">
    <location>
        <begin position="101"/>
        <end position="122"/>
    </location>
</feature>
<dbReference type="AlphaFoldDB" id="A0A834X2Q5"/>
<dbReference type="EMBL" id="JAAIUW010000003">
    <property type="protein sequence ID" value="KAF7837186.1"/>
    <property type="molecule type" value="Genomic_DNA"/>
</dbReference>
<name>A0A834X2Q5_9FABA</name>
<evidence type="ECO:0000313" key="3">
    <source>
        <dbReference type="Proteomes" id="UP000634136"/>
    </source>
</evidence>
<comment type="caution">
    <text evidence="2">The sequence shown here is derived from an EMBL/GenBank/DDBJ whole genome shotgun (WGS) entry which is preliminary data.</text>
</comment>
<protein>
    <submittedName>
        <fullName evidence="2">Monocarboxylate transporter 9</fullName>
    </submittedName>
</protein>
<evidence type="ECO:0000256" key="1">
    <source>
        <dbReference type="SAM" id="MobiDB-lite"/>
    </source>
</evidence>
<feature type="region of interest" description="Disordered" evidence="1">
    <location>
        <begin position="51"/>
        <end position="133"/>
    </location>
</feature>
<organism evidence="2 3">
    <name type="scientific">Senna tora</name>
    <dbReference type="NCBI Taxonomy" id="362788"/>
    <lineage>
        <taxon>Eukaryota</taxon>
        <taxon>Viridiplantae</taxon>
        <taxon>Streptophyta</taxon>
        <taxon>Embryophyta</taxon>
        <taxon>Tracheophyta</taxon>
        <taxon>Spermatophyta</taxon>
        <taxon>Magnoliopsida</taxon>
        <taxon>eudicotyledons</taxon>
        <taxon>Gunneridae</taxon>
        <taxon>Pentapetalae</taxon>
        <taxon>rosids</taxon>
        <taxon>fabids</taxon>
        <taxon>Fabales</taxon>
        <taxon>Fabaceae</taxon>
        <taxon>Caesalpinioideae</taxon>
        <taxon>Cassia clade</taxon>
        <taxon>Senna</taxon>
    </lineage>
</organism>